<evidence type="ECO:0008006" key="3">
    <source>
        <dbReference type="Google" id="ProtNLM"/>
    </source>
</evidence>
<proteinExistence type="predicted"/>
<dbReference type="AlphaFoldDB" id="A0A413H3E2"/>
<dbReference type="Gene3D" id="2.40.70.10">
    <property type="entry name" value="Acid Proteases"/>
    <property type="match status" value="1"/>
</dbReference>
<reference evidence="1 2" key="1">
    <citation type="submission" date="2018-08" db="EMBL/GenBank/DDBJ databases">
        <title>A genome reference for cultivated species of the human gut microbiota.</title>
        <authorList>
            <person name="Zou Y."/>
            <person name="Xue W."/>
            <person name="Luo G."/>
        </authorList>
    </citation>
    <scope>NUCLEOTIDE SEQUENCE [LARGE SCALE GENOMIC DNA]</scope>
    <source>
        <strain evidence="1 2">OF03-9BH</strain>
    </source>
</reference>
<organism evidence="1 2">
    <name type="scientific">Bacteroides stercorirosoris</name>
    <dbReference type="NCBI Taxonomy" id="871324"/>
    <lineage>
        <taxon>Bacteria</taxon>
        <taxon>Pseudomonadati</taxon>
        <taxon>Bacteroidota</taxon>
        <taxon>Bacteroidia</taxon>
        <taxon>Bacteroidales</taxon>
        <taxon>Bacteroidaceae</taxon>
        <taxon>Bacteroides</taxon>
    </lineage>
</organism>
<dbReference type="OrthoDB" id="5166556at2"/>
<name>A0A413H3E2_9BACE</name>
<dbReference type="SUPFAM" id="SSF50630">
    <property type="entry name" value="Acid proteases"/>
    <property type="match status" value="1"/>
</dbReference>
<dbReference type="Proteomes" id="UP000286075">
    <property type="component" value="Unassembled WGS sequence"/>
</dbReference>
<evidence type="ECO:0000313" key="2">
    <source>
        <dbReference type="Proteomes" id="UP000286075"/>
    </source>
</evidence>
<gene>
    <name evidence="1" type="ORF">DXA68_13490</name>
</gene>
<accession>A0A413H3E2</accession>
<dbReference type="EMBL" id="QSCF01000021">
    <property type="protein sequence ID" value="RGX77909.1"/>
    <property type="molecule type" value="Genomic_DNA"/>
</dbReference>
<comment type="caution">
    <text evidence="1">The sequence shown here is derived from an EMBL/GenBank/DDBJ whole genome shotgun (WGS) entry which is preliminary data.</text>
</comment>
<evidence type="ECO:0000313" key="1">
    <source>
        <dbReference type="EMBL" id="RGX77909.1"/>
    </source>
</evidence>
<sequence>MKFHLYVSKRNNKSPNRYLKTKQINLSLSFLRINSPTYTYKCYICRGQYSENMKKYFIFIMLLLIGSISVKAQSNDAPQSHPFSYDRCRIITEGVINDTLQATFCLDTGAFDLSLDSTFVSNHTLNKKKLRRGLFGEHTEKVKEELAKRGLELPTDGGGAGAGEAKMQRAFEHIRCHAGDYTFEEPSYKVYQNLLGSDVLVGLEPEQQLTFEVYYDKKTFRLYSGEPQLSLDKSWMRIKMEKHVVQTTIPLKIKIGKKTISGNFLLDTGSAHTISLTTQTTNEKGLAKLEGIRPWTGIGLSGESKGGVIRSESVQIGKDKLPDIDIHLSYDKSGALSGSDFYIGIIGNKVLEKYDMVVDYINLYLYLRPNSLHNTPVLTYITPTSLQNTCKVTPTSLQKNKEIHPYFITKPLSLY</sequence>
<protein>
    <recommendedName>
        <fullName evidence="3">Aspartyl protease</fullName>
    </recommendedName>
</protein>
<dbReference type="InterPro" id="IPR021109">
    <property type="entry name" value="Peptidase_aspartic_dom_sf"/>
</dbReference>